<dbReference type="AlphaFoldDB" id="A0A166IMR1"/>
<keyword evidence="2" id="KW-1185">Reference proteome</keyword>
<proteinExistence type="predicted"/>
<evidence type="ECO:0000313" key="2">
    <source>
        <dbReference type="Proteomes" id="UP000076532"/>
    </source>
</evidence>
<dbReference type="EMBL" id="KV417559">
    <property type="protein sequence ID" value="KZP19993.1"/>
    <property type="molecule type" value="Genomic_DNA"/>
</dbReference>
<protein>
    <submittedName>
        <fullName evidence="1">Uncharacterized protein</fullName>
    </submittedName>
</protein>
<accession>A0A166IMR1</accession>
<sequence>MHEERYACLSDERCAGRGTDQQPVSCTMLGVESWHLLASVSVSSSLGPSESFVLLSSHFRYFQVRLLRHVVAITLSLSVIPCLFSPCTSTSRIDQL</sequence>
<name>A0A166IMR1_9AGAM</name>
<reference evidence="1 2" key="1">
    <citation type="journal article" date="2016" name="Mol. Biol. Evol.">
        <title>Comparative Genomics of Early-Diverging Mushroom-Forming Fungi Provides Insights into the Origins of Lignocellulose Decay Capabilities.</title>
        <authorList>
            <person name="Nagy L.G."/>
            <person name="Riley R."/>
            <person name="Tritt A."/>
            <person name="Adam C."/>
            <person name="Daum C."/>
            <person name="Floudas D."/>
            <person name="Sun H."/>
            <person name="Yadav J.S."/>
            <person name="Pangilinan J."/>
            <person name="Larsson K.H."/>
            <person name="Matsuura K."/>
            <person name="Barry K."/>
            <person name="Labutti K."/>
            <person name="Kuo R."/>
            <person name="Ohm R.A."/>
            <person name="Bhattacharya S.S."/>
            <person name="Shirouzu T."/>
            <person name="Yoshinaga Y."/>
            <person name="Martin F.M."/>
            <person name="Grigoriev I.V."/>
            <person name="Hibbett D.S."/>
        </authorList>
    </citation>
    <scope>NUCLEOTIDE SEQUENCE [LARGE SCALE GENOMIC DNA]</scope>
    <source>
        <strain evidence="1 2">CBS 109695</strain>
    </source>
</reference>
<organism evidence="1 2">
    <name type="scientific">Athelia psychrophila</name>
    <dbReference type="NCBI Taxonomy" id="1759441"/>
    <lineage>
        <taxon>Eukaryota</taxon>
        <taxon>Fungi</taxon>
        <taxon>Dikarya</taxon>
        <taxon>Basidiomycota</taxon>
        <taxon>Agaricomycotina</taxon>
        <taxon>Agaricomycetes</taxon>
        <taxon>Agaricomycetidae</taxon>
        <taxon>Atheliales</taxon>
        <taxon>Atheliaceae</taxon>
        <taxon>Athelia</taxon>
    </lineage>
</organism>
<dbReference type="Proteomes" id="UP000076532">
    <property type="component" value="Unassembled WGS sequence"/>
</dbReference>
<gene>
    <name evidence="1" type="ORF">FIBSPDRAFT_554443</name>
</gene>
<evidence type="ECO:0000313" key="1">
    <source>
        <dbReference type="EMBL" id="KZP19993.1"/>
    </source>
</evidence>